<evidence type="ECO:0000259" key="1">
    <source>
        <dbReference type="Pfam" id="PF01610"/>
    </source>
</evidence>
<reference evidence="2 3" key="1">
    <citation type="submission" date="2019-12" db="EMBL/GenBank/DDBJ databases">
        <title>Spirosoma sp. HMF4905 genome sequencing and assembly.</title>
        <authorList>
            <person name="Kang H."/>
            <person name="Cha I."/>
            <person name="Kim H."/>
            <person name="Joh K."/>
        </authorList>
    </citation>
    <scope>NUCLEOTIDE SEQUENCE [LARGE SCALE GENOMIC DNA]</scope>
    <source>
        <strain evidence="2 3">HMF4905</strain>
    </source>
</reference>
<dbReference type="PANTHER" id="PTHR33498">
    <property type="entry name" value="TRANSPOSASE FOR INSERTION SEQUENCE ELEMENT IS1557"/>
    <property type="match status" value="1"/>
</dbReference>
<dbReference type="InterPro" id="IPR002560">
    <property type="entry name" value="Transposase_DDE"/>
</dbReference>
<name>A0A7K1SR86_9BACT</name>
<keyword evidence="3" id="KW-1185">Reference proteome</keyword>
<dbReference type="EMBL" id="WPIN01000039">
    <property type="protein sequence ID" value="MVM36312.1"/>
    <property type="molecule type" value="Genomic_DNA"/>
</dbReference>
<gene>
    <name evidence="2" type="ORF">GO755_40285</name>
</gene>
<evidence type="ECO:0000313" key="2">
    <source>
        <dbReference type="EMBL" id="MVM36312.1"/>
    </source>
</evidence>
<sequence length="236" mass="26709">MSGKRIKLLVRLRKFFCSLADCPRKVFAQSCHPSCKPYARRLLRADQQIQAIGLRVGSKPGARLCHTIGQLVSASTVLRIIRITLIPVVETPRRLGVDDFAFKKGRNYDTLLIDLDQHKPIDVLPDREGKTLEDWLRTHPGVELITRNRSSIYANAITSVCPNATQVADRWHLLKNLFEAVERFLDSQRPAIREAAQFISQQSTIRITTVSLTEMDLPIPATQQLLDNQLGSNQFI</sequence>
<dbReference type="Pfam" id="PF01610">
    <property type="entry name" value="DDE_Tnp_ISL3"/>
    <property type="match status" value="1"/>
</dbReference>
<proteinExistence type="predicted"/>
<dbReference type="PANTHER" id="PTHR33498:SF1">
    <property type="entry name" value="TRANSPOSASE FOR INSERTION SEQUENCE ELEMENT IS1557"/>
    <property type="match status" value="1"/>
</dbReference>
<protein>
    <recommendedName>
        <fullName evidence="1">Transposase IS204/IS1001/IS1096/IS1165 DDE domain-containing protein</fullName>
    </recommendedName>
</protein>
<feature type="domain" description="Transposase IS204/IS1001/IS1096/IS1165 DDE" evidence="1">
    <location>
        <begin position="95"/>
        <end position="189"/>
    </location>
</feature>
<dbReference type="InterPro" id="IPR047951">
    <property type="entry name" value="Transpos_ISL3"/>
</dbReference>
<organism evidence="2 3">
    <name type="scientific">Spirosoma arboris</name>
    <dbReference type="NCBI Taxonomy" id="2682092"/>
    <lineage>
        <taxon>Bacteria</taxon>
        <taxon>Pseudomonadati</taxon>
        <taxon>Bacteroidota</taxon>
        <taxon>Cytophagia</taxon>
        <taxon>Cytophagales</taxon>
        <taxon>Cytophagaceae</taxon>
        <taxon>Spirosoma</taxon>
    </lineage>
</organism>
<accession>A0A7K1SR86</accession>
<comment type="caution">
    <text evidence="2">The sequence shown here is derived from an EMBL/GenBank/DDBJ whole genome shotgun (WGS) entry which is preliminary data.</text>
</comment>
<evidence type="ECO:0000313" key="3">
    <source>
        <dbReference type="Proteomes" id="UP000436006"/>
    </source>
</evidence>
<dbReference type="Proteomes" id="UP000436006">
    <property type="component" value="Unassembled WGS sequence"/>
</dbReference>
<dbReference type="AlphaFoldDB" id="A0A7K1SR86"/>